<evidence type="ECO:0008006" key="4">
    <source>
        <dbReference type="Google" id="ProtNLM"/>
    </source>
</evidence>
<dbReference type="Proteomes" id="UP000187344">
    <property type="component" value="Unassembled WGS sequence"/>
</dbReference>
<keyword evidence="3" id="KW-1185">Reference proteome</keyword>
<protein>
    <recommendedName>
        <fullName evidence="4">Transmembrane protein</fullName>
    </recommendedName>
</protein>
<evidence type="ECO:0000313" key="3">
    <source>
        <dbReference type="Proteomes" id="UP000187344"/>
    </source>
</evidence>
<dbReference type="EMBL" id="LXYT01000001">
    <property type="protein sequence ID" value="OLY43783.1"/>
    <property type="molecule type" value="Genomic_DNA"/>
</dbReference>
<proteinExistence type="predicted"/>
<keyword evidence="1" id="KW-0812">Transmembrane</keyword>
<feature type="transmembrane region" description="Helical" evidence="1">
    <location>
        <begin position="56"/>
        <end position="77"/>
    </location>
</feature>
<sequence length="145" mass="17136">MALRSRVLFFRSFAFLFVLLPVPSFVSFHLFVSPLSSRTCPERLLPFSASPSVRHFQIFPSGLCLCPALFFVPFAVFRPWERLQHFNRIIKNPGWRPGFCFWLCQQAIMLAGHYCRTVCRVRIELPVHRRHLSALHQQFFRHGFR</sequence>
<keyword evidence="1" id="KW-0472">Membrane</keyword>
<keyword evidence="1" id="KW-1133">Transmembrane helix</keyword>
<comment type="caution">
    <text evidence="2">The sequence shown here is derived from an EMBL/GenBank/DDBJ whole genome shotgun (WGS) entry which is preliminary data.</text>
</comment>
<organism evidence="2 3">
    <name type="scientific">Bartonella apis</name>
    <dbReference type="NCBI Taxonomy" id="1686310"/>
    <lineage>
        <taxon>Bacteria</taxon>
        <taxon>Pseudomonadati</taxon>
        <taxon>Pseudomonadota</taxon>
        <taxon>Alphaproteobacteria</taxon>
        <taxon>Hyphomicrobiales</taxon>
        <taxon>Bartonellaceae</taxon>
        <taxon>Bartonella</taxon>
    </lineage>
</organism>
<dbReference type="AlphaFoldDB" id="A0A1R0F9W3"/>
<gene>
    <name evidence="2" type="ORF">PEB0149_012190</name>
</gene>
<reference evidence="2 3" key="1">
    <citation type="submission" date="2016-12" db="EMBL/GenBank/DDBJ databases">
        <title>Comparative genomics of Bartonella apis.</title>
        <authorList>
            <person name="Engel P."/>
        </authorList>
    </citation>
    <scope>NUCLEOTIDE SEQUENCE [LARGE SCALE GENOMIC DNA]</scope>
    <source>
        <strain evidence="2 3">PEB0149</strain>
    </source>
</reference>
<accession>A0A1R0F9W3</accession>
<evidence type="ECO:0000313" key="2">
    <source>
        <dbReference type="EMBL" id="OLY43783.1"/>
    </source>
</evidence>
<feature type="transmembrane region" description="Helical" evidence="1">
    <location>
        <begin position="12"/>
        <end position="36"/>
    </location>
</feature>
<evidence type="ECO:0000256" key="1">
    <source>
        <dbReference type="SAM" id="Phobius"/>
    </source>
</evidence>
<name>A0A1R0F9W3_9HYPH</name>